<proteinExistence type="predicted"/>
<comment type="caution">
    <text evidence="2">The sequence shown here is derived from an EMBL/GenBank/DDBJ whole genome shotgun (WGS) entry which is preliminary data.</text>
</comment>
<evidence type="ECO:0000313" key="2">
    <source>
        <dbReference type="EMBL" id="KAJ4389391.1"/>
    </source>
</evidence>
<organism evidence="2 3">
    <name type="scientific">Gnomoniopsis smithogilvyi</name>
    <dbReference type="NCBI Taxonomy" id="1191159"/>
    <lineage>
        <taxon>Eukaryota</taxon>
        <taxon>Fungi</taxon>
        <taxon>Dikarya</taxon>
        <taxon>Ascomycota</taxon>
        <taxon>Pezizomycotina</taxon>
        <taxon>Sordariomycetes</taxon>
        <taxon>Sordariomycetidae</taxon>
        <taxon>Diaporthales</taxon>
        <taxon>Gnomoniaceae</taxon>
        <taxon>Gnomoniopsis</taxon>
    </lineage>
</organism>
<feature type="compositionally biased region" description="Acidic residues" evidence="1">
    <location>
        <begin position="362"/>
        <end position="374"/>
    </location>
</feature>
<evidence type="ECO:0000313" key="3">
    <source>
        <dbReference type="Proteomes" id="UP001140453"/>
    </source>
</evidence>
<feature type="compositionally biased region" description="Low complexity" evidence="1">
    <location>
        <begin position="317"/>
        <end position="332"/>
    </location>
</feature>
<protein>
    <submittedName>
        <fullName evidence="2">Uncharacterized protein</fullName>
    </submittedName>
</protein>
<dbReference type="AlphaFoldDB" id="A0A9W9CW05"/>
<feature type="compositionally biased region" description="Basic residues" evidence="1">
    <location>
        <begin position="304"/>
        <end position="316"/>
    </location>
</feature>
<dbReference type="OrthoDB" id="5421971at2759"/>
<name>A0A9W9CW05_9PEZI</name>
<reference evidence="2" key="1">
    <citation type="submission" date="2022-10" db="EMBL/GenBank/DDBJ databases">
        <title>Tapping the CABI collections for fungal endophytes: first genome assemblies for Collariella, Neodidymelliopsis, Ascochyta clinopodiicola, Didymella pomorum, Didymosphaeria variabile, Neocosmospora piperis and Neocucurbitaria cava.</title>
        <authorList>
            <person name="Hill R."/>
        </authorList>
    </citation>
    <scope>NUCLEOTIDE SEQUENCE</scope>
    <source>
        <strain evidence="2">IMI 355082</strain>
    </source>
</reference>
<feature type="compositionally biased region" description="Basic and acidic residues" evidence="1">
    <location>
        <begin position="375"/>
        <end position="391"/>
    </location>
</feature>
<accession>A0A9W9CW05</accession>
<feature type="region of interest" description="Disordered" evidence="1">
    <location>
        <begin position="210"/>
        <end position="462"/>
    </location>
</feature>
<keyword evidence="3" id="KW-1185">Reference proteome</keyword>
<dbReference type="EMBL" id="JAPEVB010000004">
    <property type="protein sequence ID" value="KAJ4389391.1"/>
    <property type="molecule type" value="Genomic_DNA"/>
</dbReference>
<sequence length="462" mass="50541">MAHLLEDPRLRQRWNQFSHTTETVTENAAAGIYSFQHRYLNPCLSSLGEALEPCIAPCFGDRDERMRRARAREHQQNSYAARAEYTFDFYDDWDDDDELLASGNTAGGVSGILGGWSGGAQGGGRGEDWDRLIGGSGIARKGSAHGAEIADQQPRRKRGMSYGTRGAIRRKTGGDEEDPTIIPSTAPLGFLGRLPWKFGGTLRYKPSAAFLKDHPGAPSGRPDETQPLLEESGDDMDFRPQIAVHTRKRSGTGGSGDTSDSFRSRGDLFPSDGEEYEDATEIDDEFAVALERVDDRASSNTRSSKGKRPAGSRRVSRAASGTTLSSSGSRSSLKARRLSGEPSPTMEDSIHSICTVSIEDLRAEEEEAEREEDQEVARKREAAARMARERGLSQSDNYDTGESEARAKSTIFSVEEVSEPNSLQIMDVNDELRGAKPQPEGSQPPPPPPADTFIPARLPNFR</sequence>
<dbReference type="Proteomes" id="UP001140453">
    <property type="component" value="Unassembled WGS sequence"/>
</dbReference>
<evidence type="ECO:0000256" key="1">
    <source>
        <dbReference type="SAM" id="MobiDB-lite"/>
    </source>
</evidence>
<gene>
    <name evidence="2" type="ORF">N0V93_006859</name>
</gene>
<feature type="compositionally biased region" description="Acidic residues" evidence="1">
    <location>
        <begin position="272"/>
        <end position="286"/>
    </location>
</feature>